<organism evidence="1 2">
    <name type="scientific">Streptomyces doudnae</name>
    <dbReference type="NCBI Taxonomy" id="3075536"/>
    <lineage>
        <taxon>Bacteria</taxon>
        <taxon>Bacillati</taxon>
        <taxon>Actinomycetota</taxon>
        <taxon>Actinomycetes</taxon>
        <taxon>Kitasatosporales</taxon>
        <taxon>Streptomycetaceae</taxon>
        <taxon>Streptomyces</taxon>
    </lineage>
</organism>
<accession>A0ABD5F0C8</accession>
<protein>
    <recommendedName>
        <fullName evidence="3">DUF4240 domain-containing protein</fullName>
    </recommendedName>
</protein>
<evidence type="ECO:0000313" key="2">
    <source>
        <dbReference type="Proteomes" id="UP001183535"/>
    </source>
</evidence>
<keyword evidence="2" id="KW-1185">Reference proteome</keyword>
<comment type="caution">
    <text evidence="1">The sequence shown here is derived from an EMBL/GenBank/DDBJ whole genome shotgun (WGS) entry which is preliminary data.</text>
</comment>
<evidence type="ECO:0000313" key="1">
    <source>
        <dbReference type="EMBL" id="MDT0440477.1"/>
    </source>
</evidence>
<dbReference type="EMBL" id="JAVRES010000048">
    <property type="protein sequence ID" value="MDT0440477.1"/>
    <property type="molecule type" value="Genomic_DNA"/>
</dbReference>
<evidence type="ECO:0008006" key="3">
    <source>
        <dbReference type="Google" id="ProtNLM"/>
    </source>
</evidence>
<name>A0ABD5F0C8_9ACTN</name>
<dbReference type="RefSeq" id="WP_093832562.1">
    <property type="nucleotide sequence ID" value="NZ_JAVRES010000048.1"/>
</dbReference>
<sequence length="148" mass="16084">MAEVPEWFWEVLDTTRPSLLALERWLGDQPGTVLVEFARAYLEAAEALADYAQGVVVDGFVWSEDSTEDLCLWVVGQGRDLWHAVVAGELTLAETAGAYLGRPSPLSGAVTPWDQAVAHPGHRGSQSPDALVHAVHRTRFAADLHGLL</sequence>
<dbReference type="AlphaFoldDB" id="A0ABD5F0C8"/>
<proteinExistence type="predicted"/>
<gene>
    <name evidence="1" type="ORF">RM877_38175</name>
</gene>
<reference evidence="2" key="1">
    <citation type="submission" date="2023-07" db="EMBL/GenBank/DDBJ databases">
        <title>30 novel species of actinomycetes from the DSMZ collection.</title>
        <authorList>
            <person name="Nouioui I."/>
        </authorList>
    </citation>
    <scope>NUCLEOTIDE SEQUENCE [LARGE SCALE GENOMIC DNA]</scope>
    <source>
        <strain evidence="2">DSM 41981</strain>
    </source>
</reference>
<dbReference type="Proteomes" id="UP001183535">
    <property type="component" value="Unassembled WGS sequence"/>
</dbReference>